<dbReference type="Gene3D" id="3.40.50.1820">
    <property type="entry name" value="alpha/beta hydrolase"/>
    <property type="match status" value="1"/>
</dbReference>
<feature type="domain" description="Alpha/beta hydrolase fold-3" evidence="2">
    <location>
        <begin position="62"/>
        <end position="261"/>
    </location>
</feature>
<organism evidence="3 4">
    <name type="scientific">Clonostachys solani</name>
    <dbReference type="NCBI Taxonomy" id="160281"/>
    <lineage>
        <taxon>Eukaryota</taxon>
        <taxon>Fungi</taxon>
        <taxon>Dikarya</taxon>
        <taxon>Ascomycota</taxon>
        <taxon>Pezizomycotina</taxon>
        <taxon>Sordariomycetes</taxon>
        <taxon>Hypocreomycetidae</taxon>
        <taxon>Hypocreales</taxon>
        <taxon>Bionectriaceae</taxon>
        <taxon>Clonostachys</taxon>
    </lineage>
</organism>
<dbReference type="PANTHER" id="PTHR48081:SF31">
    <property type="entry name" value="STERYL ACETYL HYDROLASE MUG81-RELATED"/>
    <property type="match status" value="1"/>
</dbReference>
<dbReference type="OrthoDB" id="2152029at2759"/>
<evidence type="ECO:0000256" key="1">
    <source>
        <dbReference type="ARBA" id="ARBA00022801"/>
    </source>
</evidence>
<dbReference type="SUPFAM" id="SSF53474">
    <property type="entry name" value="alpha/beta-Hydrolases"/>
    <property type="match status" value="1"/>
</dbReference>
<dbReference type="AlphaFoldDB" id="A0A9N9YZX5"/>
<dbReference type="EMBL" id="CABFOC020000015">
    <property type="protein sequence ID" value="CAH0046515.1"/>
    <property type="molecule type" value="Genomic_DNA"/>
</dbReference>
<dbReference type="InterPro" id="IPR050300">
    <property type="entry name" value="GDXG_lipolytic_enzyme"/>
</dbReference>
<sequence length="291" mass="32647">MGSALRAFLGNVGFLELQYLNPSCDQIYAQFCKSKQLKPEYEVSDSGVNGFWLGSKSAQCIIIHFHAGGYALDITPNHFGVWFRIIQEMAQQGVDIAVFFPVYTLTTQASYPTQFTEGVSALNHIVDKLGRDPSEIILSGDSAGGNMCLAIMSHMMHPCPEITEKAVKTNWASMKKNVYRGTDNTGTMAKMARSYMNGRDTDNYIEPALAPIDWWTKCPVKETFAVAGEDEVLIDPIKVWAERFQAAGNKTRFVVAPREFHIELFTLPMFGIDRETIMEQEMKAWLFSIAK</sequence>
<evidence type="ECO:0000313" key="4">
    <source>
        <dbReference type="Proteomes" id="UP000775872"/>
    </source>
</evidence>
<dbReference type="InterPro" id="IPR013094">
    <property type="entry name" value="AB_hydrolase_3"/>
</dbReference>
<gene>
    <name evidence="3" type="ORF">CSOL1703_00012748</name>
</gene>
<proteinExistence type="predicted"/>
<name>A0A9N9YZX5_9HYPO</name>
<dbReference type="Proteomes" id="UP000775872">
    <property type="component" value="Unassembled WGS sequence"/>
</dbReference>
<dbReference type="Pfam" id="PF07859">
    <property type="entry name" value="Abhydrolase_3"/>
    <property type="match status" value="1"/>
</dbReference>
<comment type="caution">
    <text evidence="3">The sequence shown here is derived from an EMBL/GenBank/DDBJ whole genome shotgun (WGS) entry which is preliminary data.</text>
</comment>
<protein>
    <recommendedName>
        <fullName evidence="2">Alpha/beta hydrolase fold-3 domain-containing protein</fullName>
    </recommendedName>
</protein>
<keyword evidence="1" id="KW-0378">Hydrolase</keyword>
<accession>A0A9N9YZX5</accession>
<dbReference type="GO" id="GO:0016787">
    <property type="term" value="F:hydrolase activity"/>
    <property type="evidence" value="ECO:0007669"/>
    <property type="project" value="UniProtKB-KW"/>
</dbReference>
<evidence type="ECO:0000259" key="2">
    <source>
        <dbReference type="Pfam" id="PF07859"/>
    </source>
</evidence>
<evidence type="ECO:0000313" key="3">
    <source>
        <dbReference type="EMBL" id="CAH0046515.1"/>
    </source>
</evidence>
<keyword evidence="4" id="KW-1185">Reference proteome</keyword>
<dbReference type="InterPro" id="IPR029058">
    <property type="entry name" value="AB_hydrolase_fold"/>
</dbReference>
<reference evidence="3" key="1">
    <citation type="submission" date="2021-10" db="EMBL/GenBank/DDBJ databases">
        <authorList>
            <person name="Piombo E."/>
        </authorList>
    </citation>
    <scope>NUCLEOTIDE SEQUENCE</scope>
</reference>
<dbReference type="PANTHER" id="PTHR48081">
    <property type="entry name" value="AB HYDROLASE SUPERFAMILY PROTEIN C4A8.06C"/>
    <property type="match status" value="1"/>
</dbReference>